<keyword evidence="4" id="KW-1185">Reference proteome</keyword>
<feature type="region of interest" description="Disordered" evidence="1">
    <location>
        <begin position="1"/>
        <end position="44"/>
    </location>
</feature>
<dbReference type="InterPro" id="IPR041651">
    <property type="entry name" value="DUF5610"/>
</dbReference>
<feature type="compositionally biased region" description="Polar residues" evidence="1">
    <location>
        <begin position="35"/>
        <end position="44"/>
    </location>
</feature>
<evidence type="ECO:0000259" key="2">
    <source>
        <dbReference type="Pfam" id="PF18433"/>
    </source>
</evidence>
<feature type="compositionally biased region" description="Basic and acidic residues" evidence="1">
    <location>
        <begin position="24"/>
        <end position="34"/>
    </location>
</feature>
<evidence type="ECO:0000313" key="3">
    <source>
        <dbReference type="EMBL" id="MBO1518623.1"/>
    </source>
</evidence>
<organism evidence="3 4">
    <name type="scientific">Oceanisphaera pacifica</name>
    <dbReference type="NCBI Taxonomy" id="2818389"/>
    <lineage>
        <taxon>Bacteria</taxon>
        <taxon>Pseudomonadati</taxon>
        <taxon>Pseudomonadota</taxon>
        <taxon>Gammaproteobacteria</taxon>
        <taxon>Aeromonadales</taxon>
        <taxon>Aeromonadaceae</taxon>
        <taxon>Oceanisphaera</taxon>
    </lineage>
</organism>
<reference evidence="3 4" key="1">
    <citation type="submission" date="2021-03" db="EMBL/GenBank/DDBJ databases">
        <title>Oceanisphaera sp. nov., isolated from the intestine.</title>
        <authorList>
            <person name="Zhao L.-H."/>
            <person name="Shi L.-F."/>
        </authorList>
    </citation>
    <scope>NUCLEOTIDE SEQUENCE [LARGE SCALE GENOMIC DNA]</scope>
    <source>
        <strain evidence="3 4">DM8</strain>
    </source>
</reference>
<feature type="domain" description="DUF5610" evidence="2">
    <location>
        <begin position="65"/>
        <end position="184"/>
    </location>
</feature>
<gene>
    <name evidence="3" type="ORF">J3U76_03040</name>
</gene>
<dbReference type="RefSeq" id="WP_208004279.1">
    <property type="nucleotide sequence ID" value="NZ_JAGDFX010000003.1"/>
</dbReference>
<accession>A0ABS3NDE8</accession>
<evidence type="ECO:0000256" key="1">
    <source>
        <dbReference type="SAM" id="MobiDB-lite"/>
    </source>
</evidence>
<comment type="caution">
    <text evidence="3">The sequence shown here is derived from an EMBL/GenBank/DDBJ whole genome shotgun (WGS) entry which is preliminary data.</text>
</comment>
<protein>
    <submittedName>
        <fullName evidence="3">DUF5610 domain-containing protein</fullName>
    </submittedName>
</protein>
<name>A0ABS3NDE8_9GAMM</name>
<dbReference type="Pfam" id="PF18433">
    <property type="entry name" value="DUF5610"/>
    <property type="match status" value="1"/>
</dbReference>
<dbReference type="Gene3D" id="1.10.132.90">
    <property type="match status" value="1"/>
</dbReference>
<evidence type="ECO:0000313" key="4">
    <source>
        <dbReference type="Proteomes" id="UP000664882"/>
    </source>
</evidence>
<proteinExistence type="predicted"/>
<feature type="compositionally biased region" description="Polar residues" evidence="1">
    <location>
        <begin position="1"/>
        <end position="23"/>
    </location>
</feature>
<dbReference type="Proteomes" id="UP000664882">
    <property type="component" value="Unassembled WGS sequence"/>
</dbReference>
<sequence length="198" mass="21391">MAVSPITGSQAAHTARVDSQQVQNKDKAEQKESAEFTSSRTELKAQSNRNIVEAMFGGGQQGGDKAMNVLYSEIMDTINAALGEEHAITPDKVASQSADYWSPENTAGRIAEGALGFFETFQKQNPNMPEEEQVDEFLSVISKAIDKGYGEAAKILEGLQVFDGSIKDNAQATRSIITDKLEAFREAKLGPSQQEGGE</sequence>
<dbReference type="EMBL" id="JAGDFX010000003">
    <property type="protein sequence ID" value="MBO1518623.1"/>
    <property type="molecule type" value="Genomic_DNA"/>
</dbReference>